<evidence type="ECO:0008006" key="4">
    <source>
        <dbReference type="Google" id="ProtNLM"/>
    </source>
</evidence>
<proteinExistence type="predicted"/>
<dbReference type="EMBL" id="NJHN03000099">
    <property type="protein sequence ID" value="KAH9415201.1"/>
    <property type="molecule type" value="Genomic_DNA"/>
</dbReference>
<reference evidence="2 3" key="1">
    <citation type="journal article" date="2018" name="J. Allergy Clin. Immunol.">
        <title>High-quality assembly of Dermatophagoides pteronyssinus genome and transcriptome reveals a wide range of novel allergens.</title>
        <authorList>
            <person name="Liu X.Y."/>
            <person name="Yang K.Y."/>
            <person name="Wang M.Q."/>
            <person name="Kwok J.S."/>
            <person name="Zeng X."/>
            <person name="Yang Z."/>
            <person name="Xiao X.J."/>
            <person name="Lau C.P."/>
            <person name="Li Y."/>
            <person name="Huang Z.M."/>
            <person name="Ba J.G."/>
            <person name="Yim A.K."/>
            <person name="Ouyang C.Y."/>
            <person name="Ngai S.M."/>
            <person name="Chan T.F."/>
            <person name="Leung E.L."/>
            <person name="Liu L."/>
            <person name="Liu Z.G."/>
            <person name="Tsui S.K."/>
        </authorList>
    </citation>
    <scope>NUCLEOTIDE SEQUENCE [LARGE SCALE GENOMIC DNA]</scope>
    <source>
        <strain evidence="2">Derp</strain>
    </source>
</reference>
<feature type="compositionally biased region" description="Low complexity" evidence="1">
    <location>
        <begin position="80"/>
        <end position="114"/>
    </location>
</feature>
<feature type="region of interest" description="Disordered" evidence="1">
    <location>
        <begin position="1"/>
        <end position="22"/>
    </location>
</feature>
<protein>
    <recommendedName>
        <fullName evidence="4">ATP-dependent DNA helicase</fullName>
    </recommendedName>
</protein>
<dbReference type="Proteomes" id="UP000887458">
    <property type="component" value="Unassembled WGS sequence"/>
</dbReference>
<keyword evidence="3" id="KW-1185">Reference proteome</keyword>
<comment type="caution">
    <text evidence="2">The sequence shown here is derived from an EMBL/GenBank/DDBJ whole genome shotgun (WGS) entry which is preliminary data.</text>
</comment>
<organism evidence="2 3">
    <name type="scientific">Dermatophagoides pteronyssinus</name>
    <name type="common">European house dust mite</name>
    <dbReference type="NCBI Taxonomy" id="6956"/>
    <lineage>
        <taxon>Eukaryota</taxon>
        <taxon>Metazoa</taxon>
        <taxon>Ecdysozoa</taxon>
        <taxon>Arthropoda</taxon>
        <taxon>Chelicerata</taxon>
        <taxon>Arachnida</taxon>
        <taxon>Acari</taxon>
        <taxon>Acariformes</taxon>
        <taxon>Sarcoptiformes</taxon>
        <taxon>Astigmata</taxon>
        <taxon>Psoroptidia</taxon>
        <taxon>Analgoidea</taxon>
        <taxon>Pyroglyphidae</taxon>
        <taxon>Dermatophagoidinae</taxon>
        <taxon>Dermatophagoides</taxon>
    </lineage>
</organism>
<reference evidence="2 3" key="2">
    <citation type="journal article" date="2022" name="Mol. Biol. Evol.">
        <title>Comparative Genomics Reveals Insights into the Divergent Evolution of Astigmatic Mites and Household Pest Adaptations.</title>
        <authorList>
            <person name="Xiong Q."/>
            <person name="Wan A.T."/>
            <person name="Liu X."/>
            <person name="Fung C.S."/>
            <person name="Xiao X."/>
            <person name="Malainual N."/>
            <person name="Hou J."/>
            <person name="Wang L."/>
            <person name="Wang M."/>
            <person name="Yang K.Y."/>
            <person name="Cui Y."/>
            <person name="Leung E.L."/>
            <person name="Nong W."/>
            <person name="Shin S.K."/>
            <person name="Au S.W."/>
            <person name="Jeong K.Y."/>
            <person name="Chew F.T."/>
            <person name="Hui J.H."/>
            <person name="Leung T.F."/>
            <person name="Tungtrongchitr A."/>
            <person name="Zhong N."/>
            <person name="Liu Z."/>
            <person name="Tsui S.K."/>
        </authorList>
    </citation>
    <scope>NUCLEOTIDE SEQUENCE [LARGE SCALE GENOMIC DNA]</scope>
    <source>
        <strain evidence="2">Derp</strain>
    </source>
</reference>
<evidence type="ECO:0000313" key="2">
    <source>
        <dbReference type="EMBL" id="KAH9415201.1"/>
    </source>
</evidence>
<evidence type="ECO:0000256" key="1">
    <source>
        <dbReference type="SAM" id="MobiDB-lite"/>
    </source>
</evidence>
<feature type="region of interest" description="Disordered" evidence="1">
    <location>
        <begin position="79"/>
        <end position="131"/>
    </location>
</feature>
<name>A0ABQ8IY14_DERPT</name>
<evidence type="ECO:0000313" key="3">
    <source>
        <dbReference type="Proteomes" id="UP000887458"/>
    </source>
</evidence>
<accession>A0ABQ8IY14</accession>
<sequence length="241" mass="28267">MGIYRCNPEENDGSNEMERQEEQDEIQFQLEVAAFQLQRQRRDNRRQQQIDRMNGQIQQIRQQQPNRIIPVDAVDQLADQNNNVDPNTNNQQNRNNQPNTINDIFDINVDNIDNNNHDNQDNDQNNDQNPIDEAEIDDYWRRRNLRYQEQPNCDDPADAANFPIKFMNTLNPSGMPPHAVAKLKMNTIVILLRNLEIHLLVTDLRQNIIFAKILTGSGKEFIPAYYKLISKKFNLINNNDQ</sequence>
<feature type="compositionally biased region" description="Acidic residues" evidence="1">
    <location>
        <begin position="9"/>
        <end position="22"/>
    </location>
</feature>
<gene>
    <name evidence="2" type="ORF">DERP_006292</name>
</gene>